<feature type="transmembrane region" description="Helical" evidence="1">
    <location>
        <begin position="75"/>
        <end position="97"/>
    </location>
</feature>
<evidence type="ECO:0000313" key="3">
    <source>
        <dbReference type="Proteomes" id="UP000077405"/>
    </source>
</evidence>
<dbReference type="EMBL" id="CP028906">
    <property type="protein sequence ID" value="AWB08536.1"/>
    <property type="molecule type" value="Genomic_DNA"/>
</dbReference>
<dbReference type="AlphaFoldDB" id="A0A2R4VVQ1"/>
<dbReference type="RefSeq" id="WP_108548793.1">
    <property type="nucleotide sequence ID" value="NZ_CP028906.1"/>
</dbReference>
<organism evidence="2 3">
    <name type="scientific">Azospirillum humicireducens</name>
    <dbReference type="NCBI Taxonomy" id="1226968"/>
    <lineage>
        <taxon>Bacteria</taxon>
        <taxon>Pseudomonadati</taxon>
        <taxon>Pseudomonadota</taxon>
        <taxon>Alphaproteobacteria</taxon>
        <taxon>Rhodospirillales</taxon>
        <taxon>Azospirillaceae</taxon>
        <taxon>Azospirillum</taxon>
    </lineage>
</organism>
<geneLocation type="plasmid" evidence="2 3">
    <name>pYZ5</name>
</geneLocation>
<name>A0A2R4VVQ1_9PROT</name>
<dbReference type="Proteomes" id="UP000077405">
    <property type="component" value="Plasmid pYZ5"/>
</dbReference>
<accession>A0A2R4VVQ1</accession>
<keyword evidence="2" id="KW-0614">Plasmid</keyword>
<dbReference type="OrthoDB" id="7307768at2"/>
<dbReference type="KEGG" id="ahu:A6A40_26440"/>
<evidence type="ECO:0000256" key="1">
    <source>
        <dbReference type="SAM" id="Phobius"/>
    </source>
</evidence>
<feature type="transmembrane region" description="Helical" evidence="1">
    <location>
        <begin position="37"/>
        <end position="63"/>
    </location>
</feature>
<keyword evidence="1" id="KW-0812">Transmembrane</keyword>
<sequence length="106" mass="10580">MALLLSLSLALSLIVLLGAAAMERAAILGRINGANGLTILVALVVSAAASLPVALLAGWIAGWSALPAVLAGSALYHWAMAKLLLGGLQAIASRIAAGDRAKSPSR</sequence>
<protein>
    <submittedName>
        <fullName evidence="2">Uncharacterized protein</fullName>
    </submittedName>
</protein>
<keyword evidence="1" id="KW-0472">Membrane</keyword>
<proteinExistence type="predicted"/>
<gene>
    <name evidence="2" type="ORF">A6A40_26440</name>
</gene>
<keyword evidence="1" id="KW-1133">Transmembrane helix</keyword>
<reference evidence="2 3" key="1">
    <citation type="submission" date="2018-04" db="EMBL/GenBank/DDBJ databases">
        <title>Complete genome sequence of the nitrogen-fixing bacterium Azospirillum humicireducens type strain SgZ-5.</title>
        <authorList>
            <person name="Yu Z."/>
        </authorList>
    </citation>
    <scope>NUCLEOTIDE SEQUENCE [LARGE SCALE GENOMIC DNA]</scope>
    <source>
        <strain evidence="2 3">SgZ-5</strain>
        <plasmid evidence="2 3">pYZ5</plasmid>
    </source>
</reference>
<evidence type="ECO:0000313" key="2">
    <source>
        <dbReference type="EMBL" id="AWB08536.1"/>
    </source>
</evidence>
<keyword evidence="3" id="KW-1185">Reference proteome</keyword>